<proteinExistence type="predicted"/>
<dbReference type="AlphaFoldDB" id="A0AAW1LXD5"/>
<gene>
    <name evidence="2" type="ORF">QE152_g9697</name>
</gene>
<keyword evidence="3" id="KW-1185">Reference proteome</keyword>
<organism evidence="2 3">
    <name type="scientific">Popillia japonica</name>
    <name type="common">Japanese beetle</name>
    <dbReference type="NCBI Taxonomy" id="7064"/>
    <lineage>
        <taxon>Eukaryota</taxon>
        <taxon>Metazoa</taxon>
        <taxon>Ecdysozoa</taxon>
        <taxon>Arthropoda</taxon>
        <taxon>Hexapoda</taxon>
        <taxon>Insecta</taxon>
        <taxon>Pterygota</taxon>
        <taxon>Neoptera</taxon>
        <taxon>Endopterygota</taxon>
        <taxon>Coleoptera</taxon>
        <taxon>Polyphaga</taxon>
        <taxon>Scarabaeiformia</taxon>
        <taxon>Scarabaeidae</taxon>
        <taxon>Rutelinae</taxon>
        <taxon>Popillia</taxon>
    </lineage>
</organism>
<evidence type="ECO:0000256" key="1">
    <source>
        <dbReference type="SAM" id="Phobius"/>
    </source>
</evidence>
<keyword evidence="1" id="KW-0812">Transmembrane</keyword>
<reference evidence="2 3" key="1">
    <citation type="journal article" date="2024" name="BMC Genomics">
        <title>De novo assembly and annotation of Popillia japonica's genome with initial clues to its potential as an invasive pest.</title>
        <authorList>
            <person name="Cucini C."/>
            <person name="Boschi S."/>
            <person name="Funari R."/>
            <person name="Cardaioli E."/>
            <person name="Iannotti N."/>
            <person name="Marturano G."/>
            <person name="Paoli F."/>
            <person name="Bruttini M."/>
            <person name="Carapelli A."/>
            <person name="Frati F."/>
            <person name="Nardi F."/>
        </authorList>
    </citation>
    <scope>NUCLEOTIDE SEQUENCE [LARGE SCALE GENOMIC DNA]</scope>
    <source>
        <strain evidence="2">DMR45628</strain>
    </source>
</reference>
<keyword evidence="1" id="KW-0472">Membrane</keyword>
<dbReference type="EMBL" id="JASPKY010000084">
    <property type="protein sequence ID" value="KAK9738648.1"/>
    <property type="molecule type" value="Genomic_DNA"/>
</dbReference>
<evidence type="ECO:0000313" key="2">
    <source>
        <dbReference type="EMBL" id="KAK9738648.1"/>
    </source>
</evidence>
<comment type="caution">
    <text evidence="2">The sequence shown here is derived from an EMBL/GenBank/DDBJ whole genome shotgun (WGS) entry which is preliminary data.</text>
</comment>
<keyword evidence="1" id="KW-1133">Transmembrane helix</keyword>
<name>A0AAW1LXD5_POPJA</name>
<dbReference type="Proteomes" id="UP001458880">
    <property type="component" value="Unassembled WGS sequence"/>
</dbReference>
<protein>
    <submittedName>
        <fullName evidence="2">Uncharacterized protein</fullName>
    </submittedName>
</protein>
<feature type="transmembrane region" description="Helical" evidence="1">
    <location>
        <begin position="43"/>
        <end position="72"/>
    </location>
</feature>
<sequence length="110" mass="12643">MFQRLGAQKQLPHSIVTKPHVTLRHPAAKQPNFLPLYTSASDFLLAVLNTLVFIIRYEPFLLAVLNTLVFIIRYEPSSNRVVDVSQIIEWDMMFRLHGPVPLYPSPRSTL</sequence>
<accession>A0AAW1LXD5</accession>
<evidence type="ECO:0000313" key="3">
    <source>
        <dbReference type="Proteomes" id="UP001458880"/>
    </source>
</evidence>